<accession>A0A1C4B8A3</accession>
<protein>
    <recommendedName>
        <fullName evidence="4">HXXEE domain-containing protein</fullName>
    </recommendedName>
</protein>
<dbReference type="RefSeq" id="WP_092463092.1">
    <property type="nucleotide sequence ID" value="NZ_BJEE01000008.1"/>
</dbReference>
<evidence type="ECO:0000313" key="2">
    <source>
        <dbReference type="EMBL" id="SCC03050.1"/>
    </source>
</evidence>
<organism evidence="2 3">
    <name type="scientific">Weissella bombi</name>
    <dbReference type="NCBI Taxonomy" id="1505725"/>
    <lineage>
        <taxon>Bacteria</taxon>
        <taxon>Bacillati</taxon>
        <taxon>Bacillota</taxon>
        <taxon>Bacilli</taxon>
        <taxon>Lactobacillales</taxon>
        <taxon>Lactobacillaceae</taxon>
        <taxon>Weissella</taxon>
    </lineage>
</organism>
<dbReference type="STRING" id="1505725.GA0061074_10935"/>
<reference evidence="3" key="1">
    <citation type="submission" date="2016-08" db="EMBL/GenBank/DDBJ databases">
        <authorList>
            <person name="Varghese N."/>
            <person name="Submissions Spin"/>
        </authorList>
    </citation>
    <scope>NUCLEOTIDE SEQUENCE [LARGE SCALE GENOMIC DNA]</scope>
    <source>
        <strain evidence="3">R-53094</strain>
    </source>
</reference>
<name>A0A1C4B8A3_9LACO</name>
<gene>
    <name evidence="2" type="ORF">GA0061074_10935</name>
</gene>
<evidence type="ECO:0008006" key="4">
    <source>
        <dbReference type="Google" id="ProtNLM"/>
    </source>
</evidence>
<feature type="transmembrane region" description="Helical" evidence="1">
    <location>
        <begin position="75"/>
        <end position="94"/>
    </location>
</feature>
<dbReference type="AlphaFoldDB" id="A0A1C4B8A3"/>
<dbReference type="EMBL" id="FMAO01000009">
    <property type="protein sequence ID" value="SCC03050.1"/>
    <property type="molecule type" value="Genomic_DNA"/>
</dbReference>
<dbReference type="InterPro" id="IPR025671">
    <property type="entry name" value="HXXEE"/>
</dbReference>
<dbReference type="OrthoDB" id="2339499at2"/>
<dbReference type="Proteomes" id="UP000199268">
    <property type="component" value="Unassembled WGS sequence"/>
</dbReference>
<feature type="transmembrane region" description="Helical" evidence="1">
    <location>
        <begin position="47"/>
        <end position="68"/>
    </location>
</feature>
<sequence>MDIMKLLAILAPLSYLLHCIEEFLFPGGFITWYHSWRPSLEKQQPSYYWKVNIIAFTIVTITSFFALFTKENISALVISTSFLACNTILTHVIGAIKTRMYSPGMITGIILYLPICIMCYITAYSAHLISIKNLSIYVIIAPLYELWNWYKQRKLAI</sequence>
<keyword evidence="1" id="KW-0812">Transmembrane</keyword>
<keyword evidence="1" id="KW-0472">Membrane</keyword>
<evidence type="ECO:0000313" key="3">
    <source>
        <dbReference type="Proteomes" id="UP000199268"/>
    </source>
</evidence>
<evidence type="ECO:0000256" key="1">
    <source>
        <dbReference type="SAM" id="Phobius"/>
    </source>
</evidence>
<feature type="transmembrane region" description="Helical" evidence="1">
    <location>
        <begin position="134"/>
        <end position="150"/>
    </location>
</feature>
<proteinExistence type="predicted"/>
<feature type="transmembrane region" description="Helical" evidence="1">
    <location>
        <begin position="100"/>
        <end position="122"/>
    </location>
</feature>
<keyword evidence="3" id="KW-1185">Reference proteome</keyword>
<keyword evidence="1" id="KW-1133">Transmembrane helix</keyword>
<dbReference type="Pfam" id="PF13787">
    <property type="entry name" value="HXXEE"/>
    <property type="match status" value="1"/>
</dbReference>